<dbReference type="Pfam" id="PF13927">
    <property type="entry name" value="Ig_3"/>
    <property type="match status" value="3"/>
</dbReference>
<keyword evidence="1" id="KW-0677">Repeat</keyword>
<dbReference type="SMART" id="SM00408">
    <property type="entry name" value="IGc2"/>
    <property type="match status" value="3"/>
</dbReference>
<dbReference type="GO" id="GO:0005886">
    <property type="term" value="C:plasma membrane"/>
    <property type="evidence" value="ECO:0007669"/>
    <property type="project" value="TreeGrafter"/>
</dbReference>
<dbReference type="GO" id="GO:0007411">
    <property type="term" value="P:axon guidance"/>
    <property type="evidence" value="ECO:0007669"/>
    <property type="project" value="TreeGrafter"/>
</dbReference>
<dbReference type="WBParaSite" id="ASIM_0000348001-mRNA-1">
    <property type="protein sequence ID" value="ASIM_0000348001-mRNA-1"/>
    <property type="gene ID" value="ASIM_0000348001"/>
</dbReference>
<dbReference type="SMART" id="SM00409">
    <property type="entry name" value="IG"/>
    <property type="match status" value="3"/>
</dbReference>
<dbReference type="PANTHER" id="PTHR10075">
    <property type="entry name" value="BASIGIN RELATED"/>
    <property type="match status" value="1"/>
</dbReference>
<sequence>LTIPQAKSTDEGTYICETDDIHPGHTISSPPALIHVQNHEVPVIDPPLQTAMAGKPAEIHCWLPNRPYASLRWRKEEGKIAEDAIDKDGTLTIPNIKSSDEGNYICFTDDIHPGHTVSSAPAHILVEHSQVPEINPPQQTVVANQTAQINCWLPDRPYATLQWRKEDGDLSDKAVDKDGILTIPNVNSTDEGTYVCFTEDVHPGHIISSAPALIHVQNPQIPQVDPSQQTVTVNSVVRISCRLPGRPYATLQWRKEGGDISDKATDNDGVLTIPDVNISDEGTYVCFTDDVHPGHTISSAPALVHVKKPDVLVIDPPQQTVTINETAQIQCSAPNRPYVTLRWRKQDGVINENATDISGFLTIPQAR</sequence>
<feature type="domain" description="Ig-like" evidence="3">
    <location>
        <begin position="132"/>
        <end position="196"/>
    </location>
</feature>
<protein>
    <submittedName>
        <fullName evidence="4">Immunoglobulin I-set domain protein</fullName>
    </submittedName>
</protein>
<dbReference type="GO" id="GO:0030424">
    <property type="term" value="C:axon"/>
    <property type="evidence" value="ECO:0007669"/>
    <property type="project" value="TreeGrafter"/>
</dbReference>
<keyword evidence="2" id="KW-0393">Immunoglobulin domain</keyword>
<dbReference type="InterPro" id="IPR003599">
    <property type="entry name" value="Ig_sub"/>
</dbReference>
<accession>A0A0M3J7D6</accession>
<dbReference type="InterPro" id="IPR007110">
    <property type="entry name" value="Ig-like_dom"/>
</dbReference>
<evidence type="ECO:0000256" key="2">
    <source>
        <dbReference type="ARBA" id="ARBA00023319"/>
    </source>
</evidence>
<evidence type="ECO:0000256" key="1">
    <source>
        <dbReference type="ARBA" id="ARBA00022737"/>
    </source>
</evidence>
<name>A0A0M3J7D6_ANISI</name>
<proteinExistence type="predicted"/>
<dbReference type="GO" id="GO:0070593">
    <property type="term" value="P:dendrite self-avoidance"/>
    <property type="evidence" value="ECO:0007669"/>
    <property type="project" value="TreeGrafter"/>
</dbReference>
<evidence type="ECO:0000259" key="3">
    <source>
        <dbReference type="PROSITE" id="PS50835"/>
    </source>
</evidence>
<dbReference type="SUPFAM" id="SSF48726">
    <property type="entry name" value="Immunoglobulin"/>
    <property type="match status" value="4"/>
</dbReference>
<dbReference type="PROSITE" id="PS50835">
    <property type="entry name" value="IG_LIKE"/>
    <property type="match status" value="4"/>
</dbReference>
<organism evidence="4">
    <name type="scientific">Anisakis simplex</name>
    <name type="common">Herring worm</name>
    <dbReference type="NCBI Taxonomy" id="6269"/>
    <lineage>
        <taxon>Eukaryota</taxon>
        <taxon>Metazoa</taxon>
        <taxon>Ecdysozoa</taxon>
        <taxon>Nematoda</taxon>
        <taxon>Chromadorea</taxon>
        <taxon>Rhabditida</taxon>
        <taxon>Spirurina</taxon>
        <taxon>Ascaridomorpha</taxon>
        <taxon>Ascaridoidea</taxon>
        <taxon>Anisakidae</taxon>
        <taxon>Anisakis</taxon>
        <taxon>Anisakis simplex complex</taxon>
    </lineage>
</organism>
<dbReference type="Gene3D" id="2.60.40.10">
    <property type="entry name" value="Immunoglobulins"/>
    <property type="match status" value="4"/>
</dbReference>
<feature type="domain" description="Ig-like" evidence="3">
    <location>
        <begin position="219"/>
        <end position="298"/>
    </location>
</feature>
<reference evidence="4" key="1">
    <citation type="submission" date="2017-02" db="UniProtKB">
        <authorList>
            <consortium name="WormBaseParasite"/>
        </authorList>
    </citation>
    <scope>IDENTIFICATION</scope>
</reference>
<dbReference type="InterPro" id="IPR003598">
    <property type="entry name" value="Ig_sub2"/>
</dbReference>
<dbReference type="InterPro" id="IPR013783">
    <property type="entry name" value="Ig-like_fold"/>
</dbReference>
<dbReference type="InterPro" id="IPR036179">
    <property type="entry name" value="Ig-like_dom_sf"/>
</dbReference>
<dbReference type="PANTHER" id="PTHR10075:SF100">
    <property type="entry name" value="FASCICLIN-2"/>
    <property type="match status" value="1"/>
</dbReference>
<feature type="domain" description="Ig-like" evidence="3">
    <location>
        <begin position="31"/>
        <end position="118"/>
    </location>
</feature>
<dbReference type="GO" id="GO:0098632">
    <property type="term" value="F:cell-cell adhesion mediator activity"/>
    <property type="evidence" value="ECO:0007669"/>
    <property type="project" value="TreeGrafter"/>
</dbReference>
<dbReference type="AlphaFoldDB" id="A0A0M3J7D6"/>
<feature type="domain" description="Ig-like" evidence="3">
    <location>
        <begin position="309"/>
        <end position="367"/>
    </location>
</feature>
<evidence type="ECO:0000313" key="4">
    <source>
        <dbReference type="WBParaSite" id="ASIM_0000348001-mRNA-1"/>
    </source>
</evidence>
<dbReference type="GO" id="GO:0007156">
    <property type="term" value="P:homophilic cell adhesion via plasma membrane adhesion molecules"/>
    <property type="evidence" value="ECO:0007669"/>
    <property type="project" value="TreeGrafter"/>
</dbReference>